<dbReference type="Gene3D" id="3.40.50.11710">
    <property type="entry name" value="Cyclodipeptide synthase"/>
    <property type="match status" value="1"/>
</dbReference>
<dbReference type="InterPro" id="IPR038622">
    <property type="entry name" value="CDPS_sf"/>
</dbReference>
<dbReference type="Proteomes" id="UP000192674">
    <property type="component" value="Unassembled WGS sequence"/>
</dbReference>
<keyword evidence="5" id="KW-1185">Reference proteome</keyword>
<evidence type="ECO:0000313" key="5">
    <source>
        <dbReference type="Proteomes" id="UP000192674"/>
    </source>
</evidence>
<evidence type="ECO:0000256" key="2">
    <source>
        <dbReference type="ARBA" id="ARBA00022679"/>
    </source>
</evidence>
<dbReference type="GO" id="GO:0016755">
    <property type="term" value="F:aminoacyltransferase activity"/>
    <property type="evidence" value="ECO:0007669"/>
    <property type="project" value="InterPro"/>
</dbReference>
<dbReference type="OrthoDB" id="2895472at2"/>
<dbReference type="EMBL" id="FWXV01000002">
    <property type="protein sequence ID" value="SMC85406.1"/>
    <property type="molecule type" value="Genomic_DNA"/>
</dbReference>
<comment type="similarity">
    <text evidence="1">Belongs to the CDPS family.</text>
</comment>
<evidence type="ECO:0000256" key="3">
    <source>
        <dbReference type="ARBA" id="ARBA00030771"/>
    </source>
</evidence>
<name>A0A1Y5XDH1_KIBAR</name>
<dbReference type="AlphaFoldDB" id="A0A1Y5XDH1"/>
<gene>
    <name evidence="4" type="ORF">SAMN05661093_02211</name>
</gene>
<organism evidence="4 5">
    <name type="scientific">Kibdelosporangium aridum</name>
    <dbReference type="NCBI Taxonomy" id="2030"/>
    <lineage>
        <taxon>Bacteria</taxon>
        <taxon>Bacillati</taxon>
        <taxon>Actinomycetota</taxon>
        <taxon>Actinomycetes</taxon>
        <taxon>Pseudonocardiales</taxon>
        <taxon>Pseudonocardiaceae</taxon>
        <taxon>Kibdelosporangium</taxon>
    </lineage>
</organism>
<dbReference type="InterPro" id="IPR030903">
    <property type="entry name" value="CDPS"/>
</dbReference>
<evidence type="ECO:0000256" key="1">
    <source>
        <dbReference type="ARBA" id="ARBA00006034"/>
    </source>
</evidence>
<keyword evidence="2" id="KW-0808">Transferase</keyword>
<reference evidence="4 5" key="1">
    <citation type="submission" date="2017-04" db="EMBL/GenBank/DDBJ databases">
        <authorList>
            <person name="Afonso C.L."/>
            <person name="Miller P.J."/>
            <person name="Scott M.A."/>
            <person name="Spackman E."/>
            <person name="Goraichik I."/>
            <person name="Dimitrov K.M."/>
            <person name="Suarez D.L."/>
            <person name="Swayne D.E."/>
        </authorList>
    </citation>
    <scope>NUCLEOTIDE SEQUENCE [LARGE SCALE GENOMIC DNA]</scope>
    <source>
        <strain evidence="4 5">DSM 43828</strain>
    </source>
</reference>
<accession>A0A1Y5XDH1</accession>
<protein>
    <recommendedName>
        <fullName evidence="3">Cyclodipeptide synthase</fullName>
    </recommendedName>
</protein>
<proteinExistence type="inferred from homology"/>
<dbReference type="RefSeq" id="WP_084425896.1">
    <property type="nucleotide sequence ID" value="NZ_FWXV01000002.1"/>
</dbReference>
<dbReference type="Pfam" id="PF16715">
    <property type="entry name" value="CDPS"/>
    <property type="match status" value="1"/>
</dbReference>
<sequence length="220" mass="24303">MCEAVAATPNCQRLLAGGKHMLFGVSLFNSFFSQTRLRELASWALVRFDSVHFLVADRPSTHTLVALGYSPERAAAKVSQEARMVRNRVRRALIDAGASEPDTHLLGWCDLDQNPGYLKLRDLVRTAFDSDERFRASCLAVSRAYLTHRGESPTVQQVIMASEYFLNELPIGMDTPSILGVSESLCAYHRVLAFADVLRTGPGWLAPSANQGYLMVRPSG</sequence>
<dbReference type="NCBIfam" id="TIGR04539">
    <property type="entry name" value="tRNA_cyclodipep"/>
    <property type="match status" value="1"/>
</dbReference>
<evidence type="ECO:0000313" key="4">
    <source>
        <dbReference type="EMBL" id="SMC85406.1"/>
    </source>
</evidence>